<name>A0AA38SHN1_9PEZI</name>
<feature type="region of interest" description="Disordered" evidence="1">
    <location>
        <begin position="85"/>
        <end position="104"/>
    </location>
</feature>
<gene>
    <name evidence="2" type="ORF">NKR19_g1776</name>
</gene>
<feature type="compositionally biased region" description="Polar residues" evidence="1">
    <location>
        <begin position="255"/>
        <end position="268"/>
    </location>
</feature>
<feature type="region of interest" description="Disordered" evidence="1">
    <location>
        <begin position="253"/>
        <end position="286"/>
    </location>
</feature>
<evidence type="ECO:0000313" key="3">
    <source>
        <dbReference type="Proteomes" id="UP001174691"/>
    </source>
</evidence>
<feature type="compositionally biased region" description="Polar residues" evidence="1">
    <location>
        <begin position="12"/>
        <end position="31"/>
    </location>
</feature>
<feature type="region of interest" description="Disordered" evidence="1">
    <location>
        <begin position="1"/>
        <end position="43"/>
    </location>
</feature>
<protein>
    <submittedName>
        <fullName evidence="2">Tafazzin</fullName>
    </submittedName>
</protein>
<reference evidence="2" key="1">
    <citation type="submission" date="2022-07" db="EMBL/GenBank/DDBJ databases">
        <title>Fungi with potential for degradation of polypropylene.</title>
        <authorList>
            <person name="Gostincar C."/>
        </authorList>
    </citation>
    <scope>NUCLEOTIDE SEQUENCE</scope>
    <source>
        <strain evidence="2">EXF-13287</strain>
    </source>
</reference>
<keyword evidence="3" id="KW-1185">Reference proteome</keyword>
<feature type="compositionally biased region" description="Low complexity" evidence="1">
    <location>
        <begin position="273"/>
        <end position="282"/>
    </location>
</feature>
<dbReference type="Proteomes" id="UP001174691">
    <property type="component" value="Unassembled WGS sequence"/>
</dbReference>
<evidence type="ECO:0000256" key="1">
    <source>
        <dbReference type="SAM" id="MobiDB-lite"/>
    </source>
</evidence>
<sequence length="501" mass="54547">MPKKRQYFKQYSKPQSTPPASLTSSSHSPRATSHDDQPGRSVNDLLADLRRVSLRSQQVPENPSAFAAPGAPTVPPAIRRILRLPETPAPPPRRPVRVAPNGRRLPPGPAAPRSWLSQSIHAPKHGCGAHVSDSFERHALPGAYAPARHSLADMTLRKVAEDWEFQRSYNRYYLYSLPDHLKVALITYLGTSYGPGVSVADLRAVLMPYVDDETADTDYPDPSTANEDIAHLDLTGSLGRALKLRDLSDLLFPSPSKSPHQQPTSVQESWEDSPASPTTTPSTPLPLLPNLTHLSLAIDPKHASSPSVSWRHLLSFATRLPTLTHLSLAYWPEPTLTPNAKLASFVVPTGTGSGSSSSTRTVQYGGTGPYSHSLDNDWSEAVLLLRRLSRSLYGLEWLDLTGCAGWAPALMTSAAAAVVADDGGHDHHHHHHHIDWAGDWGKVGRVLLYPGYDKPGGDAGIAERERYRRDVGLAGGLERYIRARRAGRGRGIEVETDVVAG</sequence>
<dbReference type="AlphaFoldDB" id="A0AA38SHN1"/>
<evidence type="ECO:0000313" key="2">
    <source>
        <dbReference type="EMBL" id="KAJ9161862.1"/>
    </source>
</evidence>
<dbReference type="EMBL" id="JANBVN010000017">
    <property type="protein sequence ID" value="KAJ9161862.1"/>
    <property type="molecule type" value="Genomic_DNA"/>
</dbReference>
<proteinExistence type="predicted"/>
<comment type="caution">
    <text evidence="2">The sequence shown here is derived from an EMBL/GenBank/DDBJ whole genome shotgun (WGS) entry which is preliminary data.</text>
</comment>
<accession>A0AA38SHN1</accession>
<organism evidence="2 3">
    <name type="scientific">Coniochaeta hoffmannii</name>
    <dbReference type="NCBI Taxonomy" id="91930"/>
    <lineage>
        <taxon>Eukaryota</taxon>
        <taxon>Fungi</taxon>
        <taxon>Dikarya</taxon>
        <taxon>Ascomycota</taxon>
        <taxon>Pezizomycotina</taxon>
        <taxon>Sordariomycetes</taxon>
        <taxon>Sordariomycetidae</taxon>
        <taxon>Coniochaetales</taxon>
        <taxon>Coniochaetaceae</taxon>
        <taxon>Coniochaeta</taxon>
    </lineage>
</organism>